<reference evidence="2" key="1">
    <citation type="submission" date="2015-09" db="EMBL/GenBank/DDBJ databases">
        <title>Complete sequence of Algoriphagus sp. M8-2.</title>
        <authorList>
            <person name="Shintani M."/>
        </authorList>
    </citation>
    <scope>NUCLEOTIDE SEQUENCE [LARGE SCALE GENOMIC DNA]</scope>
    <source>
        <strain evidence="2">M8-2</strain>
    </source>
</reference>
<evidence type="ECO:0000313" key="2">
    <source>
        <dbReference type="Proteomes" id="UP000073816"/>
    </source>
</evidence>
<gene>
    <name evidence="1" type="ORF">AO498_15045</name>
</gene>
<accession>A0A142ERL4</accession>
<organism evidence="1 2">
    <name type="scientific">Algoriphagus sanaruensis</name>
    <dbReference type="NCBI Taxonomy" id="1727163"/>
    <lineage>
        <taxon>Bacteria</taxon>
        <taxon>Pseudomonadati</taxon>
        <taxon>Bacteroidota</taxon>
        <taxon>Cytophagia</taxon>
        <taxon>Cytophagales</taxon>
        <taxon>Cyclobacteriaceae</taxon>
        <taxon>Algoriphagus</taxon>
    </lineage>
</organism>
<dbReference type="KEGG" id="alm:AO498_15045"/>
<sequence length="158" mass="18385">MDNSHDFFEFKLSDIDPTLNLRQVSINVPDLSGLYLVFCTNEIKPDCSHLRFQIKGVDYFLIYFGKAGGTTNNGRVLKQGLKGRINNVVSDSHRNIKDLKRGEYWDLIMREKGIDHFYISYVQHNSPQILEDMIYSFLDINNLTYPYLNKKRGRGKLS</sequence>
<dbReference type="STRING" id="1727163.AO498_15045"/>
<name>A0A142ERL4_9BACT</name>
<dbReference type="PATRIC" id="fig|1727163.4.peg.3161"/>
<protein>
    <submittedName>
        <fullName evidence="1">Uncharacterized protein</fullName>
    </submittedName>
</protein>
<dbReference type="AlphaFoldDB" id="A0A142ERL4"/>
<evidence type="ECO:0000313" key="1">
    <source>
        <dbReference type="EMBL" id="AMQ57769.1"/>
    </source>
</evidence>
<reference evidence="1 2" key="2">
    <citation type="journal article" date="2016" name="Genome Announc.">
        <title>Complete Genome Sequence of Algoriphagus sp. Strain M8-2, Isolated from a Brackish Lake.</title>
        <authorList>
            <person name="Muraguchi Y."/>
            <person name="Kushimoto K."/>
            <person name="Ohtsubo Y."/>
            <person name="Suzuki T."/>
            <person name="Dohra H."/>
            <person name="Kimbara K."/>
            <person name="Shintani M."/>
        </authorList>
    </citation>
    <scope>NUCLEOTIDE SEQUENCE [LARGE SCALE GENOMIC DNA]</scope>
    <source>
        <strain evidence="1 2">M8-2</strain>
    </source>
</reference>
<keyword evidence="2" id="KW-1185">Reference proteome</keyword>
<dbReference type="Proteomes" id="UP000073816">
    <property type="component" value="Chromosome"/>
</dbReference>
<proteinExistence type="predicted"/>
<dbReference type="EMBL" id="CP012836">
    <property type="protein sequence ID" value="AMQ57769.1"/>
    <property type="molecule type" value="Genomic_DNA"/>
</dbReference>